<dbReference type="InterPro" id="IPR057446">
    <property type="entry name" value="PH_bac"/>
</dbReference>
<feature type="transmembrane region" description="Helical" evidence="2">
    <location>
        <begin position="6"/>
        <end position="25"/>
    </location>
</feature>
<sequence length="183" mass="19160">MSRTGFAILMAAIVVLVLGGMWIAWRARARRDGGLAGASLMPTGEIVAVFPRASYVSTTPVGSPFERIAIPGLRYKGFAEVTVRRGGVTIAVTGEPPVHLSVDQLTGTATAGGRIGKVVEQDGLSLLQWRPEPQTPAAAGSAPAPRTLESSFRFAAPPEQQAFADAIATIVTTDQTDTTQEDA</sequence>
<evidence type="ECO:0000259" key="3">
    <source>
        <dbReference type="Pfam" id="PF25362"/>
    </source>
</evidence>
<feature type="domain" description="PH" evidence="3">
    <location>
        <begin position="52"/>
        <end position="134"/>
    </location>
</feature>
<dbReference type="EMBL" id="CP095043">
    <property type="protein sequence ID" value="UOQ60824.1"/>
    <property type="molecule type" value="Genomic_DNA"/>
</dbReference>
<keyword evidence="2" id="KW-1133">Transmembrane helix</keyword>
<keyword evidence="2" id="KW-0472">Membrane</keyword>
<dbReference type="Pfam" id="PF25362">
    <property type="entry name" value="bPH_11"/>
    <property type="match status" value="1"/>
</dbReference>
<dbReference type="RefSeq" id="WP_244686769.1">
    <property type="nucleotide sequence ID" value="NZ_CP095043.1"/>
</dbReference>
<accession>A0ABY4FXI2</accession>
<dbReference type="Proteomes" id="UP000831775">
    <property type="component" value="Chromosome"/>
</dbReference>
<reference evidence="4 5" key="1">
    <citation type="submission" date="2022-04" db="EMBL/GenBank/DDBJ databases">
        <title>Leucobacter sp. isolated from rhizosphere of onion.</title>
        <authorList>
            <person name="Won M."/>
            <person name="Lee C.-M."/>
            <person name="Woen H.-Y."/>
            <person name="Kwon S.-W."/>
        </authorList>
    </citation>
    <scope>NUCLEOTIDE SEQUENCE [LARGE SCALE GENOMIC DNA]</scope>
    <source>
        <strain evidence="4 5">H25R-14</strain>
    </source>
</reference>
<evidence type="ECO:0000313" key="4">
    <source>
        <dbReference type="EMBL" id="UOQ60824.1"/>
    </source>
</evidence>
<evidence type="ECO:0000313" key="5">
    <source>
        <dbReference type="Proteomes" id="UP000831775"/>
    </source>
</evidence>
<protein>
    <recommendedName>
        <fullName evidence="3">PH domain-containing protein</fullName>
    </recommendedName>
</protein>
<proteinExistence type="predicted"/>
<keyword evidence="5" id="KW-1185">Reference proteome</keyword>
<evidence type="ECO:0000256" key="1">
    <source>
        <dbReference type="SAM" id="MobiDB-lite"/>
    </source>
</evidence>
<name>A0ABY4FXI2_9MICO</name>
<feature type="region of interest" description="Disordered" evidence="1">
    <location>
        <begin position="133"/>
        <end position="155"/>
    </location>
</feature>
<organism evidence="4 5">
    <name type="scientific">Leucobacter rhizosphaerae</name>
    <dbReference type="NCBI Taxonomy" id="2932245"/>
    <lineage>
        <taxon>Bacteria</taxon>
        <taxon>Bacillati</taxon>
        <taxon>Actinomycetota</taxon>
        <taxon>Actinomycetes</taxon>
        <taxon>Micrococcales</taxon>
        <taxon>Microbacteriaceae</taxon>
        <taxon>Leucobacter</taxon>
    </lineage>
</organism>
<gene>
    <name evidence="4" type="ORF">MUN76_02235</name>
</gene>
<evidence type="ECO:0000256" key="2">
    <source>
        <dbReference type="SAM" id="Phobius"/>
    </source>
</evidence>
<keyword evidence="2" id="KW-0812">Transmembrane</keyword>